<dbReference type="Gene3D" id="3.40.50.720">
    <property type="entry name" value="NAD(P)-binding Rossmann-like Domain"/>
    <property type="match status" value="1"/>
</dbReference>
<reference evidence="6 7" key="1">
    <citation type="journal article" date="2019" name="Int. J. Syst. Evol. Microbiol.">
        <title>The Global Catalogue of Microorganisms (GCM) 10K type strain sequencing project: providing services to taxonomists for standard genome sequencing and annotation.</title>
        <authorList>
            <consortium name="The Broad Institute Genomics Platform"/>
            <consortium name="The Broad Institute Genome Sequencing Center for Infectious Disease"/>
            <person name="Wu L."/>
            <person name="Ma J."/>
        </authorList>
    </citation>
    <scope>NUCLEOTIDE SEQUENCE [LARGE SCALE GENOMIC DNA]</scope>
    <source>
        <strain evidence="6 7">JCM 15478</strain>
    </source>
</reference>
<evidence type="ECO:0000256" key="4">
    <source>
        <dbReference type="SAM" id="MobiDB-lite"/>
    </source>
</evidence>
<dbReference type="InterPro" id="IPR036291">
    <property type="entry name" value="NAD(P)-bd_dom_sf"/>
</dbReference>
<dbReference type="SUPFAM" id="SSF52777">
    <property type="entry name" value="CoA-dependent acyltransferases"/>
    <property type="match status" value="2"/>
</dbReference>
<dbReference type="PANTHER" id="PTHR45527:SF1">
    <property type="entry name" value="FATTY ACID SYNTHASE"/>
    <property type="match status" value="1"/>
</dbReference>
<feature type="domain" description="Carrier" evidence="5">
    <location>
        <begin position="557"/>
        <end position="632"/>
    </location>
</feature>
<dbReference type="PANTHER" id="PTHR45527">
    <property type="entry name" value="NONRIBOSOMAL PEPTIDE SYNTHETASE"/>
    <property type="match status" value="1"/>
</dbReference>
<dbReference type="Pfam" id="PF01370">
    <property type="entry name" value="Epimerase"/>
    <property type="match status" value="1"/>
</dbReference>
<dbReference type="InterPro" id="IPR006162">
    <property type="entry name" value="Ppantetheine_attach_site"/>
</dbReference>
<dbReference type="SUPFAM" id="SSF56801">
    <property type="entry name" value="Acetyl-CoA synthetase-like"/>
    <property type="match status" value="1"/>
</dbReference>
<dbReference type="CDD" id="cd19531">
    <property type="entry name" value="LCL_NRPS-like"/>
    <property type="match status" value="1"/>
</dbReference>
<dbReference type="PROSITE" id="PS00012">
    <property type="entry name" value="PHOSPHOPANTETHEINE"/>
    <property type="match status" value="1"/>
</dbReference>
<dbReference type="SUPFAM" id="SSF51735">
    <property type="entry name" value="NAD(P)-binding Rossmann-fold domains"/>
    <property type="match status" value="1"/>
</dbReference>
<dbReference type="Gene3D" id="3.30.559.30">
    <property type="entry name" value="Nonribosomal peptide synthetase, condensation domain"/>
    <property type="match status" value="1"/>
</dbReference>
<dbReference type="InterPro" id="IPR001509">
    <property type="entry name" value="Epimerase_deHydtase"/>
</dbReference>
<dbReference type="Gene3D" id="1.10.1200.10">
    <property type="entry name" value="ACP-like"/>
    <property type="match status" value="1"/>
</dbReference>
<dbReference type="SUPFAM" id="SSF47336">
    <property type="entry name" value="ACP-like"/>
    <property type="match status" value="1"/>
</dbReference>
<dbReference type="InterPro" id="IPR009081">
    <property type="entry name" value="PP-bd_ACP"/>
</dbReference>
<gene>
    <name evidence="6" type="ORF">GCM10009801_37580</name>
</gene>
<dbReference type="Proteomes" id="UP001500016">
    <property type="component" value="Unassembled WGS sequence"/>
</dbReference>
<dbReference type="InterPro" id="IPR036736">
    <property type="entry name" value="ACP-like_sf"/>
</dbReference>
<proteinExistence type="predicted"/>
<protein>
    <recommendedName>
        <fullName evidence="5">Carrier domain-containing protein</fullName>
    </recommendedName>
</protein>
<comment type="cofactor">
    <cofactor evidence="1">
        <name>pantetheine 4'-phosphate</name>
        <dbReference type="ChEBI" id="CHEBI:47942"/>
    </cofactor>
</comment>
<feature type="compositionally biased region" description="Low complexity" evidence="4">
    <location>
        <begin position="29"/>
        <end position="38"/>
    </location>
</feature>
<evidence type="ECO:0000259" key="5">
    <source>
        <dbReference type="PROSITE" id="PS50075"/>
    </source>
</evidence>
<evidence type="ECO:0000256" key="1">
    <source>
        <dbReference type="ARBA" id="ARBA00001957"/>
    </source>
</evidence>
<dbReference type="Gene3D" id="3.30.300.30">
    <property type="match status" value="1"/>
</dbReference>
<dbReference type="SMART" id="SM00823">
    <property type="entry name" value="PKS_PP"/>
    <property type="match status" value="1"/>
</dbReference>
<dbReference type="InterPro" id="IPR001242">
    <property type="entry name" value="Condensation_dom"/>
</dbReference>
<keyword evidence="2" id="KW-0596">Phosphopantetheine</keyword>
<comment type="caution">
    <text evidence="6">The sequence shown here is derived from an EMBL/GenBank/DDBJ whole genome shotgun (WGS) entry which is preliminary data.</text>
</comment>
<name>A0ABN2W142_9ACTN</name>
<dbReference type="InterPro" id="IPR045851">
    <property type="entry name" value="AMP-bd_C_sf"/>
</dbReference>
<feature type="region of interest" description="Disordered" evidence="4">
    <location>
        <begin position="1"/>
        <end position="38"/>
    </location>
</feature>
<dbReference type="RefSeq" id="WP_344529563.1">
    <property type="nucleotide sequence ID" value="NZ_BAAAPE010000009.1"/>
</dbReference>
<evidence type="ECO:0000256" key="2">
    <source>
        <dbReference type="ARBA" id="ARBA00022450"/>
    </source>
</evidence>
<evidence type="ECO:0000313" key="6">
    <source>
        <dbReference type="EMBL" id="GAA2079760.1"/>
    </source>
</evidence>
<keyword evidence="3" id="KW-0597">Phosphoprotein</keyword>
<organism evidence="6 7">
    <name type="scientific">Streptomyces albiaxialis</name>
    <dbReference type="NCBI Taxonomy" id="329523"/>
    <lineage>
        <taxon>Bacteria</taxon>
        <taxon>Bacillati</taxon>
        <taxon>Actinomycetota</taxon>
        <taxon>Actinomycetes</taxon>
        <taxon>Kitasatosporales</taxon>
        <taxon>Streptomycetaceae</taxon>
        <taxon>Streptomyces</taxon>
    </lineage>
</organism>
<dbReference type="PROSITE" id="PS50075">
    <property type="entry name" value="CARRIER"/>
    <property type="match status" value="1"/>
</dbReference>
<evidence type="ECO:0000256" key="3">
    <source>
        <dbReference type="ARBA" id="ARBA00022553"/>
    </source>
</evidence>
<evidence type="ECO:0000313" key="7">
    <source>
        <dbReference type="Proteomes" id="UP001500016"/>
    </source>
</evidence>
<dbReference type="EMBL" id="BAAAPE010000009">
    <property type="protein sequence ID" value="GAA2079760.1"/>
    <property type="molecule type" value="Genomic_DNA"/>
</dbReference>
<dbReference type="InterPro" id="IPR020806">
    <property type="entry name" value="PKS_PP-bd"/>
</dbReference>
<dbReference type="InterPro" id="IPR023213">
    <property type="entry name" value="CAT-like_dom_sf"/>
</dbReference>
<dbReference type="Gene3D" id="3.30.559.10">
    <property type="entry name" value="Chloramphenicol acetyltransferase-like domain"/>
    <property type="match status" value="1"/>
</dbReference>
<sequence>MTTAQDASREEELLRRARRRRADRGGPGARAAAGEGPAPLSYAQRRMWLMDRLGEDGTTYHVPFATRLRGPLDVPALGRAVAALTRRHEVLRTRYAEHEGEPRQHVVDAEPPAPRLVEEPWPATRTLREEAARPFDLAAGPLPRTLVVRHGPEDHTVLLTFHHIAVDGTSLGVLGRELAELYGAEREGRTPALPADVPRYADFARREQARVPELEAGLEHWLTKLAGARPVPLPPPAADEPAEGVRVLRAPLPEGALDGLRATGVRHRTTPFAVVLAAAYAALLRTTGHEDLVIGCAADHRDGARTRDLVGLCVNTLPLRVHTGGAGDLDALVGLVRDALLEALGHRDVPFDMIVERLGGAARDSKGNPLLNVTADLLSEPATLGLPGTRGEPVEVDLGTAKFGLSLCVEETPDGARCLVQYEAARLGGEAARRLLDAFAGTLRAAAGTGRLALERPGAAPPHPALALLRERPEIAEALLVEREGLPPLAFAVPDPRGPVRGASPTALRADLRARLDAALVPGRVTLVDALPRTDGGEVDTARLPGLAAPAGTGARAPFAGVRARAVLTAFGETLGDEPGPDADFFLLGGHSLLAVQLAERLRERLRLPLTGLDVMEHRTPRALATLLDARARARESASGARATATGTGTAQGTRTVLVTGATGGVGAFAVRELAARGYAVRALARPESAHLAEPGAEVVEGDLRDPDGLRRAAEGADAIVHAACTFTDHEADRAAMRALLDGWRRGPFVFVSSTDAHGEPEAPLSAYGRAKRDCERMLAEAAGADGRGGGSAVRAPIVWGPHDRFRAQLQWGATGELYQAVRSGTPLALPDPADGWYGTPWVHAAALARAVARCVERPADGVLDAVGGHVAWAEFVDELARLTGDGAAVSVTPLEGEPDPRHRHRFTPAAELAAELAERPGEDWRSTLATMLRAE</sequence>
<keyword evidence="7" id="KW-1185">Reference proteome</keyword>
<accession>A0ABN2W142</accession>
<dbReference type="Pfam" id="PF00668">
    <property type="entry name" value="Condensation"/>
    <property type="match status" value="1"/>
</dbReference>
<dbReference type="Pfam" id="PF00550">
    <property type="entry name" value="PP-binding"/>
    <property type="match status" value="1"/>
</dbReference>